<dbReference type="AlphaFoldDB" id="A0A0L8V740"/>
<protein>
    <submittedName>
        <fullName evidence="3">Indolepyruvate oxidoreductase</fullName>
        <ecNumber evidence="3">1.2.7.8</ecNumber>
    </submittedName>
</protein>
<feature type="domain" description="Pyruvate/ketoisovalerate oxidoreductase catalytic" evidence="2">
    <location>
        <begin position="11"/>
        <end position="187"/>
    </location>
</feature>
<name>A0A0L8V740_9BACT</name>
<keyword evidence="3" id="KW-0670">Pyruvate</keyword>
<keyword evidence="4" id="KW-1185">Reference proteome</keyword>
<proteinExistence type="predicted"/>
<dbReference type="Gene3D" id="3.40.920.10">
    <property type="entry name" value="Pyruvate-ferredoxin oxidoreductase, PFOR, domain III"/>
    <property type="match status" value="1"/>
</dbReference>
<dbReference type="EC" id="1.2.7.8" evidence="3"/>
<dbReference type="Proteomes" id="UP000036958">
    <property type="component" value="Unassembled WGS sequence"/>
</dbReference>
<gene>
    <name evidence="3" type="ORF">NC99_28470</name>
</gene>
<dbReference type="InterPro" id="IPR019752">
    <property type="entry name" value="Pyrv/ketoisovalerate_OxRed_cat"/>
</dbReference>
<keyword evidence="1 3" id="KW-0560">Oxidoreductase</keyword>
<dbReference type="InterPro" id="IPR052198">
    <property type="entry name" value="IorB_Oxidoreductase"/>
</dbReference>
<dbReference type="STRING" id="1409788.NC99_28470"/>
<sequence length="193" mass="21048">MKSNIILAGVGGQGILSIAAALGTAALENNLYLKQAETHGMSQRGGAVVSHMRISDKPIASDLIQMGTADLILSVEPMESLRYLPFLSAKGYLVTNTTPFVNIPNYPEYEKVMEEIHKLPRFIAIDADRIAKEAGNARASNMVMLGAASPFIDIDFAKLEDGIREVFARKGEQIVEINLKAIRAGRQFSEENK</sequence>
<organism evidence="3 4">
    <name type="scientific">Sunxiuqinia dokdonensis</name>
    <dbReference type="NCBI Taxonomy" id="1409788"/>
    <lineage>
        <taxon>Bacteria</taxon>
        <taxon>Pseudomonadati</taxon>
        <taxon>Bacteroidota</taxon>
        <taxon>Bacteroidia</taxon>
        <taxon>Marinilabiliales</taxon>
        <taxon>Prolixibacteraceae</taxon>
        <taxon>Sunxiuqinia</taxon>
    </lineage>
</organism>
<evidence type="ECO:0000259" key="2">
    <source>
        <dbReference type="Pfam" id="PF01558"/>
    </source>
</evidence>
<dbReference type="GO" id="GO:0043805">
    <property type="term" value="F:indolepyruvate ferredoxin oxidoreductase activity"/>
    <property type="evidence" value="ECO:0007669"/>
    <property type="project" value="UniProtKB-EC"/>
</dbReference>
<dbReference type="PANTHER" id="PTHR43854:SF1">
    <property type="entry name" value="INDOLEPYRUVATE OXIDOREDUCTASE SUBUNIT IORB"/>
    <property type="match status" value="1"/>
</dbReference>
<dbReference type="PATRIC" id="fig|1409788.3.peg.2933"/>
<dbReference type="InterPro" id="IPR002869">
    <property type="entry name" value="Pyrv_flavodox_OxRed_cen"/>
</dbReference>
<evidence type="ECO:0000313" key="3">
    <source>
        <dbReference type="EMBL" id="KOH44300.1"/>
    </source>
</evidence>
<dbReference type="SUPFAM" id="SSF53323">
    <property type="entry name" value="Pyruvate-ferredoxin oxidoreductase, PFOR, domain III"/>
    <property type="match status" value="1"/>
</dbReference>
<evidence type="ECO:0000313" key="4">
    <source>
        <dbReference type="Proteomes" id="UP000036958"/>
    </source>
</evidence>
<dbReference type="EMBL" id="LGIA01000165">
    <property type="protein sequence ID" value="KOH44300.1"/>
    <property type="molecule type" value="Genomic_DNA"/>
</dbReference>
<dbReference type="RefSeq" id="WP_053184413.1">
    <property type="nucleotide sequence ID" value="NZ_LGIA01000165.1"/>
</dbReference>
<comment type="caution">
    <text evidence="3">The sequence shown here is derived from an EMBL/GenBank/DDBJ whole genome shotgun (WGS) entry which is preliminary data.</text>
</comment>
<accession>A0A0L8V740</accession>
<dbReference type="PANTHER" id="PTHR43854">
    <property type="entry name" value="INDOLEPYRUVATE OXIDOREDUCTASE SUBUNIT IORB"/>
    <property type="match status" value="1"/>
</dbReference>
<reference evidence="4" key="1">
    <citation type="submission" date="2015-07" db="EMBL/GenBank/DDBJ databases">
        <title>Genome sequencing of Sunxiuqinia dokdonensis strain SK.</title>
        <authorList>
            <person name="Ahn S."/>
            <person name="Kim B.-C."/>
        </authorList>
    </citation>
    <scope>NUCLEOTIDE SEQUENCE [LARGE SCALE GENOMIC DNA]</scope>
    <source>
        <strain evidence="4">SK</strain>
    </source>
</reference>
<dbReference type="OrthoDB" id="9789125at2"/>
<dbReference type="Pfam" id="PF01558">
    <property type="entry name" value="POR"/>
    <property type="match status" value="1"/>
</dbReference>
<dbReference type="NCBIfam" id="NF005324">
    <property type="entry name" value="PRK06853.1-4"/>
    <property type="match status" value="1"/>
</dbReference>
<evidence type="ECO:0000256" key="1">
    <source>
        <dbReference type="ARBA" id="ARBA00023002"/>
    </source>
</evidence>